<comment type="caution">
    <text evidence="8">The sequence shown here is derived from an EMBL/GenBank/DDBJ whole genome shotgun (WGS) entry which is preliminary data.</text>
</comment>
<feature type="transmembrane region" description="Helical" evidence="6">
    <location>
        <begin position="282"/>
        <end position="301"/>
    </location>
</feature>
<evidence type="ECO:0000256" key="5">
    <source>
        <dbReference type="SAM" id="Coils"/>
    </source>
</evidence>
<feature type="domain" description="ABC-2 type transporter transmembrane" evidence="7">
    <location>
        <begin position="306"/>
        <end position="425"/>
    </location>
</feature>
<dbReference type="InterPro" id="IPR013525">
    <property type="entry name" value="ABC2_TM"/>
</dbReference>
<dbReference type="Proteomes" id="UP000028730">
    <property type="component" value="Unassembled WGS sequence"/>
</dbReference>
<dbReference type="Pfam" id="PF01061">
    <property type="entry name" value="ABC2_membrane"/>
    <property type="match status" value="1"/>
</dbReference>
<name>A0A080N1S4_9BIFI</name>
<dbReference type="EMBL" id="ATLK01000001">
    <property type="protein sequence ID" value="KFF30777.1"/>
    <property type="molecule type" value="Genomic_DNA"/>
</dbReference>
<evidence type="ECO:0000256" key="1">
    <source>
        <dbReference type="ARBA" id="ARBA00004141"/>
    </source>
</evidence>
<dbReference type="PANTHER" id="PTHR43077">
    <property type="entry name" value="TRANSPORT PERMEASE YVFS-RELATED"/>
    <property type="match status" value="1"/>
</dbReference>
<sequence>MQQEASQGLSNASSNLNQTQAGLNDFLLSSSGDLDQASGLLSQASGQANLSLSKVTGKLTVANAGVDSLIGEAQEINSQNDQLIDDIRESQLPGSGDIAADLKQRNGDLKQSISDLQKLNSDIGESVNTSASWANQLNDATQGSLARSGAARKDVISGSLPKLNQGLQTLSSSSNALSQGLDNQGKMVQQAKTTLDQLDQTAAATRQSFSSTDAYLAGLEGRLDSLITDVSAVGSSNVLSQYFGKNGKLDVSKVADFMLSPTVLDTKVVYPVATYGSGTAPLFINLSLWVGAFMLMVIVKLEVDDEGIDNPTPGERYWGRWLLLAPLAAIQGLITTVGALLIGVQTASAPLFILTAVITSLIYLSIMYALSTTFMHVGKALCVVLVILQIPGSSGLYPIEMMPSFFRNLYPFFPFTYSINALRETIGGFYRND</sequence>
<feature type="transmembrane region" description="Helical" evidence="6">
    <location>
        <begin position="377"/>
        <end position="399"/>
    </location>
</feature>
<dbReference type="InterPro" id="IPR051328">
    <property type="entry name" value="T7SS_ABC-Transporter"/>
</dbReference>
<evidence type="ECO:0000256" key="4">
    <source>
        <dbReference type="ARBA" id="ARBA00023136"/>
    </source>
</evidence>
<proteinExistence type="predicted"/>
<organism evidence="8 9">
    <name type="scientific">Bifidobacterium bombi DSM 19703</name>
    <dbReference type="NCBI Taxonomy" id="1341695"/>
    <lineage>
        <taxon>Bacteria</taxon>
        <taxon>Bacillati</taxon>
        <taxon>Actinomycetota</taxon>
        <taxon>Actinomycetes</taxon>
        <taxon>Bifidobacteriales</taxon>
        <taxon>Bifidobacteriaceae</taxon>
        <taxon>Bifidobacterium</taxon>
    </lineage>
</organism>
<keyword evidence="9" id="KW-1185">Reference proteome</keyword>
<keyword evidence="4 6" id="KW-0472">Membrane</keyword>
<gene>
    <name evidence="8" type="ORF">BBOMB_0087</name>
</gene>
<dbReference type="GO" id="GO:0140359">
    <property type="term" value="F:ABC-type transporter activity"/>
    <property type="evidence" value="ECO:0007669"/>
    <property type="project" value="InterPro"/>
</dbReference>
<evidence type="ECO:0000256" key="2">
    <source>
        <dbReference type="ARBA" id="ARBA00022692"/>
    </source>
</evidence>
<keyword evidence="2 6" id="KW-0812">Transmembrane</keyword>
<feature type="transmembrane region" description="Helical" evidence="6">
    <location>
        <begin position="351"/>
        <end position="371"/>
    </location>
</feature>
<dbReference type="STRING" id="1341695.BBOMB_0087"/>
<dbReference type="eggNOG" id="COG1511">
    <property type="taxonomic scope" value="Bacteria"/>
</dbReference>
<evidence type="ECO:0000313" key="9">
    <source>
        <dbReference type="Proteomes" id="UP000028730"/>
    </source>
</evidence>
<feature type="transmembrane region" description="Helical" evidence="6">
    <location>
        <begin position="321"/>
        <end position="344"/>
    </location>
</feature>
<evidence type="ECO:0000256" key="6">
    <source>
        <dbReference type="SAM" id="Phobius"/>
    </source>
</evidence>
<dbReference type="GO" id="GO:0016020">
    <property type="term" value="C:membrane"/>
    <property type="evidence" value="ECO:0007669"/>
    <property type="project" value="UniProtKB-SubCell"/>
</dbReference>
<evidence type="ECO:0000256" key="3">
    <source>
        <dbReference type="ARBA" id="ARBA00022989"/>
    </source>
</evidence>
<keyword evidence="5" id="KW-0175">Coiled coil</keyword>
<dbReference type="SMR" id="A0A080N1S4"/>
<evidence type="ECO:0000259" key="7">
    <source>
        <dbReference type="Pfam" id="PF01061"/>
    </source>
</evidence>
<dbReference type="AlphaFoldDB" id="A0A080N1S4"/>
<dbReference type="PANTHER" id="PTHR43077:SF10">
    <property type="entry name" value="TRANSPORT PERMEASE PROTEIN"/>
    <property type="match status" value="1"/>
</dbReference>
<protein>
    <submittedName>
        <fullName evidence="8">YhgE/Pip domain-containing protein</fullName>
    </submittedName>
</protein>
<feature type="coiled-coil region" evidence="5">
    <location>
        <begin position="66"/>
        <end position="119"/>
    </location>
</feature>
<reference evidence="8 9" key="1">
    <citation type="journal article" date="2014" name="Appl. Environ. Microbiol.">
        <title>Genomic encyclopedia of type strains of the genus Bifidobacterium.</title>
        <authorList>
            <person name="Milani C."/>
            <person name="Lugli G.A."/>
            <person name="Duranti S."/>
            <person name="Turroni F."/>
            <person name="Bottacini F."/>
            <person name="Mangifesta M."/>
            <person name="Sanchez B."/>
            <person name="Viappiani A."/>
            <person name="Mancabelli L."/>
            <person name="Taminiau B."/>
            <person name="Delcenserie V."/>
            <person name="Barrangou R."/>
            <person name="Margolles A."/>
            <person name="van Sinderen D."/>
            <person name="Ventura M."/>
        </authorList>
    </citation>
    <scope>NUCLEOTIDE SEQUENCE [LARGE SCALE GENOMIC DNA]</scope>
    <source>
        <strain evidence="8 9">DSM 19703</strain>
    </source>
</reference>
<keyword evidence="3 6" id="KW-1133">Transmembrane helix</keyword>
<dbReference type="NCBIfam" id="TIGR03062">
    <property type="entry name" value="pip_yhgE_Cterm"/>
    <property type="match status" value="1"/>
</dbReference>
<dbReference type="InterPro" id="IPR017501">
    <property type="entry name" value="Phage_infect_YhgE_C"/>
</dbReference>
<accession>A0A080N1S4</accession>
<comment type="subcellular location">
    <subcellularLocation>
        <location evidence="1">Membrane</location>
        <topology evidence="1">Multi-pass membrane protein</topology>
    </subcellularLocation>
</comment>
<dbReference type="RefSeq" id="WP_052377310.1">
    <property type="nucleotide sequence ID" value="NZ_ATLK01000001.1"/>
</dbReference>
<evidence type="ECO:0000313" key="8">
    <source>
        <dbReference type="EMBL" id="KFF30777.1"/>
    </source>
</evidence>